<dbReference type="Gene3D" id="3.30.70.270">
    <property type="match status" value="1"/>
</dbReference>
<protein>
    <submittedName>
        <fullName evidence="2">Retrovirus-related Pol polyprotein from transposon 17.6</fullName>
    </submittedName>
</protein>
<proteinExistence type="predicted"/>
<dbReference type="GO" id="GO:0071897">
    <property type="term" value="P:DNA biosynthetic process"/>
    <property type="evidence" value="ECO:0007669"/>
    <property type="project" value="UniProtKB-ARBA"/>
</dbReference>
<dbReference type="InterPro" id="IPR043128">
    <property type="entry name" value="Rev_trsase/Diguanyl_cyclase"/>
</dbReference>
<dbReference type="PANTHER" id="PTHR24559:SF444">
    <property type="entry name" value="REVERSE TRANSCRIPTASE DOMAIN-CONTAINING PROTEIN"/>
    <property type="match status" value="1"/>
</dbReference>
<dbReference type="InterPro" id="IPR000477">
    <property type="entry name" value="RT_dom"/>
</dbReference>
<keyword evidence="3" id="KW-1185">Reference proteome</keyword>
<name>A0A8X6W6R3_TRICX</name>
<evidence type="ECO:0000313" key="2">
    <source>
        <dbReference type="EMBL" id="GFY28949.1"/>
    </source>
</evidence>
<reference evidence="2" key="1">
    <citation type="submission" date="2020-08" db="EMBL/GenBank/DDBJ databases">
        <title>Multicomponent nature underlies the extraordinary mechanical properties of spider dragline silk.</title>
        <authorList>
            <person name="Kono N."/>
            <person name="Nakamura H."/>
            <person name="Mori M."/>
            <person name="Yoshida Y."/>
            <person name="Ohtoshi R."/>
            <person name="Malay A.D."/>
            <person name="Moran D.A.P."/>
            <person name="Tomita M."/>
            <person name="Numata K."/>
            <person name="Arakawa K."/>
        </authorList>
    </citation>
    <scope>NUCLEOTIDE SEQUENCE</scope>
</reference>
<dbReference type="Gene3D" id="3.10.10.10">
    <property type="entry name" value="HIV Type 1 Reverse Transcriptase, subunit A, domain 1"/>
    <property type="match status" value="1"/>
</dbReference>
<dbReference type="Pfam" id="PF00078">
    <property type="entry name" value="RVT_1"/>
    <property type="match status" value="1"/>
</dbReference>
<feature type="domain" description="Reverse transcriptase" evidence="1">
    <location>
        <begin position="36"/>
        <end position="114"/>
    </location>
</feature>
<dbReference type="InterPro" id="IPR043502">
    <property type="entry name" value="DNA/RNA_pol_sf"/>
</dbReference>
<gene>
    <name evidence="2" type="primary">X975_17282</name>
    <name evidence="2" type="ORF">TNCV_4720771</name>
</gene>
<organism evidence="2 3">
    <name type="scientific">Trichonephila clavipes</name>
    <name type="common">Golden silk orbweaver</name>
    <name type="synonym">Nephila clavipes</name>
    <dbReference type="NCBI Taxonomy" id="2585209"/>
    <lineage>
        <taxon>Eukaryota</taxon>
        <taxon>Metazoa</taxon>
        <taxon>Ecdysozoa</taxon>
        <taxon>Arthropoda</taxon>
        <taxon>Chelicerata</taxon>
        <taxon>Arachnida</taxon>
        <taxon>Araneae</taxon>
        <taxon>Araneomorphae</taxon>
        <taxon>Entelegynae</taxon>
        <taxon>Araneoidea</taxon>
        <taxon>Nephilidae</taxon>
        <taxon>Trichonephila</taxon>
    </lineage>
</organism>
<dbReference type="PANTHER" id="PTHR24559">
    <property type="entry name" value="TRANSPOSON TY3-I GAG-POL POLYPROTEIN"/>
    <property type="match status" value="1"/>
</dbReference>
<dbReference type="AlphaFoldDB" id="A0A8X6W6R3"/>
<dbReference type="EMBL" id="BMAU01021387">
    <property type="protein sequence ID" value="GFY28949.1"/>
    <property type="molecule type" value="Genomic_DNA"/>
</dbReference>
<evidence type="ECO:0000313" key="3">
    <source>
        <dbReference type="Proteomes" id="UP000887159"/>
    </source>
</evidence>
<dbReference type="SUPFAM" id="SSF56672">
    <property type="entry name" value="DNA/RNA polymerases"/>
    <property type="match status" value="1"/>
</dbReference>
<sequence>MLKEGTIIPIQSSYASPVTLCRKNNGLPPDNPEAYILAVDYRKLNAIIKYPRYPLPLIEDLIMNIPHTAIMLAIDLISGYFQLAVNPSDIAKTAFVTKNGTYAFRRMPFGSRFSEGH</sequence>
<evidence type="ECO:0000259" key="1">
    <source>
        <dbReference type="Pfam" id="PF00078"/>
    </source>
</evidence>
<dbReference type="InterPro" id="IPR053134">
    <property type="entry name" value="RNA-dir_DNA_polymerase"/>
</dbReference>
<dbReference type="Proteomes" id="UP000887159">
    <property type="component" value="Unassembled WGS sequence"/>
</dbReference>
<comment type="caution">
    <text evidence="2">The sequence shown here is derived from an EMBL/GenBank/DDBJ whole genome shotgun (WGS) entry which is preliminary data.</text>
</comment>
<accession>A0A8X6W6R3</accession>
<dbReference type="CDD" id="cd01647">
    <property type="entry name" value="RT_LTR"/>
    <property type="match status" value="1"/>
</dbReference>